<gene>
    <name evidence="1" type="ORF">EG028_26140</name>
</gene>
<accession>A0A3N4M5D0</accession>
<protein>
    <submittedName>
        <fullName evidence="1">Glycosyltransferase family 1 protein</fullName>
    </submittedName>
</protein>
<dbReference type="AlphaFoldDB" id="A0A3N4M5D0"/>
<keyword evidence="1" id="KW-0808">Transferase</keyword>
<dbReference type="RefSeq" id="WP_120515990.1">
    <property type="nucleotide sequence ID" value="NZ_QXZY01000004.1"/>
</dbReference>
<reference evidence="2" key="1">
    <citation type="submission" date="2018-11" db="EMBL/GenBank/DDBJ databases">
        <title>Chitinophaga lutea sp.nov., isolate from arsenic contaminated soil.</title>
        <authorList>
            <person name="Zong Y."/>
        </authorList>
    </citation>
    <scope>NUCLEOTIDE SEQUENCE [LARGE SCALE GENOMIC DNA]</scope>
    <source>
        <strain evidence="2">YLT18</strain>
    </source>
</reference>
<evidence type="ECO:0000313" key="2">
    <source>
        <dbReference type="Proteomes" id="UP000279089"/>
    </source>
</evidence>
<keyword evidence="2" id="KW-1185">Reference proteome</keyword>
<organism evidence="1 2">
    <name type="scientific">Chitinophaga barathri</name>
    <dbReference type="NCBI Taxonomy" id="1647451"/>
    <lineage>
        <taxon>Bacteria</taxon>
        <taxon>Pseudomonadati</taxon>
        <taxon>Bacteroidota</taxon>
        <taxon>Chitinophagia</taxon>
        <taxon>Chitinophagales</taxon>
        <taxon>Chitinophagaceae</taxon>
        <taxon>Chitinophaga</taxon>
    </lineage>
</organism>
<comment type="caution">
    <text evidence="1">The sequence shown here is derived from an EMBL/GenBank/DDBJ whole genome shotgun (WGS) entry which is preliminary data.</text>
</comment>
<dbReference type="OrthoDB" id="9816564at2"/>
<proteinExistence type="predicted"/>
<dbReference type="Proteomes" id="UP000279089">
    <property type="component" value="Unassembled WGS sequence"/>
</dbReference>
<dbReference type="EMBL" id="RMBX01000017">
    <property type="protein sequence ID" value="RPD38145.1"/>
    <property type="molecule type" value="Genomic_DNA"/>
</dbReference>
<evidence type="ECO:0000313" key="1">
    <source>
        <dbReference type="EMBL" id="RPD38145.1"/>
    </source>
</evidence>
<dbReference type="SUPFAM" id="SSF53756">
    <property type="entry name" value="UDP-Glycosyltransferase/glycogen phosphorylase"/>
    <property type="match status" value="1"/>
</dbReference>
<name>A0A3N4M5D0_9BACT</name>
<dbReference type="Gene3D" id="3.40.50.2000">
    <property type="entry name" value="Glycogen Phosphorylase B"/>
    <property type="match status" value="1"/>
</dbReference>
<dbReference type="GO" id="GO:0016740">
    <property type="term" value="F:transferase activity"/>
    <property type="evidence" value="ECO:0007669"/>
    <property type="project" value="UniProtKB-KW"/>
</dbReference>
<sequence length="411" mass="47600">MESKMIKGRDVLVVGLQPWDIAIGSNCKNVAKELSAYNRVLYVNRALDRITLIRSKNDPKVQTRLKSLNKETDDITQIGNSFWTLDPRTMLESVNWIPLAPVFDFVNKINNKRLAREINKAMERLGFKDVLLFNDNEFYRGQYLIELLPAVKDCIYYSRDNIATHPFFVRHGKRLEPSLMRKATMVVTNSDYLEDYGRKYNPETYNILQGCDFERFFPSTPFTMPEEMAHIKGPIIGYMGALIVSRLDIKILEHIATERPDWSIVLVGPEDSTFKKSRLHHMPNVHFLGNTTEVRVPQFIQFFDVCLNPQLVNGMTIGNYPRKLDEYLVLEKPVVVTKTLAMKLFDGYIYQCVTKEDYVTNIEKALAEDPESDMRKARKEFALTHTWETSLGKMTAHFQALKKTKPLNNVR</sequence>